<protein>
    <submittedName>
        <fullName evidence="1">Pentapeptide repeat-containing protein</fullName>
    </submittedName>
</protein>
<evidence type="ECO:0000313" key="1">
    <source>
        <dbReference type="EMBL" id="WFG95986.1"/>
    </source>
</evidence>
<name>A0AAX3SXE0_SPICI</name>
<gene>
    <name evidence="1" type="ORF">M0C40_07745</name>
</gene>
<proteinExistence type="predicted"/>
<accession>A0AAX3SXE0</accession>
<evidence type="ECO:0000313" key="2">
    <source>
        <dbReference type="Proteomes" id="UP001214629"/>
    </source>
</evidence>
<dbReference type="Pfam" id="PF00805">
    <property type="entry name" value="Pentapeptide"/>
    <property type="match status" value="1"/>
</dbReference>
<organism evidence="1 2">
    <name type="scientific">Spiroplasma citri</name>
    <dbReference type="NCBI Taxonomy" id="2133"/>
    <lineage>
        <taxon>Bacteria</taxon>
        <taxon>Bacillati</taxon>
        <taxon>Mycoplasmatota</taxon>
        <taxon>Mollicutes</taxon>
        <taxon>Entomoplasmatales</taxon>
        <taxon>Spiroplasmataceae</taxon>
        <taxon>Spiroplasma</taxon>
    </lineage>
</organism>
<dbReference type="EMBL" id="CP096246">
    <property type="protein sequence ID" value="WFG95986.1"/>
    <property type="molecule type" value="Genomic_DNA"/>
</dbReference>
<keyword evidence="2" id="KW-1185">Reference proteome</keyword>
<dbReference type="SUPFAM" id="SSF141571">
    <property type="entry name" value="Pentapeptide repeat-like"/>
    <property type="match status" value="1"/>
</dbReference>
<dbReference type="Gene3D" id="2.160.20.80">
    <property type="entry name" value="E3 ubiquitin-protein ligase SopA"/>
    <property type="match status" value="1"/>
</dbReference>
<dbReference type="InterPro" id="IPR001646">
    <property type="entry name" value="5peptide_repeat"/>
</dbReference>
<dbReference type="AlphaFoldDB" id="A0AAX3SXE0"/>
<sequence length="71" mass="8122">MKVLDLRDANLRFAYLQDTDLSFANLRFAYLKDTSLSFANLQDADLQGANLKGIEITKQQLDQLTVIEEEK</sequence>
<dbReference type="Proteomes" id="UP001214629">
    <property type="component" value="Chromosome"/>
</dbReference>
<dbReference type="RefSeq" id="WP_277938407.1">
    <property type="nucleotide sequence ID" value="NZ_CP096246.1"/>
</dbReference>
<reference evidence="1 2" key="1">
    <citation type="submission" date="2022-04" db="EMBL/GenBank/DDBJ databases">
        <title>Whole genome of Spiroplasma citri.</title>
        <authorList>
            <person name="Khanchezar A."/>
            <person name="Izadpanah K."/>
            <person name="Taghavi M."/>
            <person name="Ghorbani A."/>
            <person name="Beven L."/>
        </authorList>
    </citation>
    <scope>NUCLEOTIDE SEQUENCE [LARGE SCALE GENOMIC DNA]</scope>
    <source>
        <strain evidence="1 2">D4</strain>
    </source>
</reference>